<name>A0A538SCB1_UNCEI</name>
<evidence type="ECO:0000313" key="4">
    <source>
        <dbReference type="Proteomes" id="UP000316292"/>
    </source>
</evidence>
<proteinExistence type="predicted"/>
<dbReference type="PRINTS" id="PR00412">
    <property type="entry name" value="EPOXHYDRLASE"/>
</dbReference>
<feature type="domain" description="AB hydrolase-1" evidence="2">
    <location>
        <begin position="134"/>
        <end position="387"/>
    </location>
</feature>
<accession>A0A538SCB1</accession>
<dbReference type="InterPro" id="IPR050266">
    <property type="entry name" value="AB_hydrolase_sf"/>
</dbReference>
<comment type="caution">
    <text evidence="3">The sequence shown here is derived from an EMBL/GenBank/DDBJ whole genome shotgun (WGS) entry which is preliminary data.</text>
</comment>
<dbReference type="Pfam" id="PF00561">
    <property type="entry name" value="Abhydrolase_1"/>
    <property type="match status" value="1"/>
</dbReference>
<dbReference type="SUPFAM" id="SSF53474">
    <property type="entry name" value="alpha/beta-Hydrolases"/>
    <property type="match status" value="1"/>
</dbReference>
<dbReference type="InterPro" id="IPR000639">
    <property type="entry name" value="Epox_hydrolase-like"/>
</dbReference>
<evidence type="ECO:0000256" key="1">
    <source>
        <dbReference type="SAM" id="MobiDB-lite"/>
    </source>
</evidence>
<feature type="region of interest" description="Disordered" evidence="1">
    <location>
        <begin position="1"/>
        <end position="21"/>
    </location>
</feature>
<evidence type="ECO:0000259" key="2">
    <source>
        <dbReference type="Pfam" id="PF00561"/>
    </source>
</evidence>
<dbReference type="InterPro" id="IPR000073">
    <property type="entry name" value="AB_hydrolase_1"/>
</dbReference>
<sequence>MPPNAAATPRPKGPGIGTEGLRPYKKTVSSSLAALDCFSYFHLLPNLKSWMPLGGKGFGPRRSAPHSTAGASGLPRHVAVRYRPALMRALLLLAALLSAPAVHAARITPGLEPGAHRVTVAGSGIAYHVAGSGPVVFVHPGGPGIEWTFVRMPRLEKFATVVYIEPIGTGASDRLSDPHGYTFERYVGDVEGIRAHLGIEKFVLLGHSHGGFVAQVYALAHPEHLRGLILFDTSPTTGIEWQKDVASNLEWFRNEPWFQEATDALAHETSAKTDEEITAIFKREMPLYFAEWSRRAKEYAPYRSSVRLTIAPSKTSSDSTAPEQVGVAPVFEVRDRLHSISTPTLVIVGKRDFVTSEKFGRMLHEGIQGSRLLLLQHSGHMGHLEEPEAFSQGIHDFLKTLPPQVPR</sequence>
<dbReference type="PANTHER" id="PTHR43798">
    <property type="entry name" value="MONOACYLGLYCEROL LIPASE"/>
    <property type="match status" value="1"/>
</dbReference>
<reference evidence="3 4" key="1">
    <citation type="journal article" date="2019" name="Nat. Microbiol.">
        <title>Mediterranean grassland soil C-N compound turnover is dependent on rainfall and depth, and is mediated by genomically divergent microorganisms.</title>
        <authorList>
            <person name="Diamond S."/>
            <person name="Andeer P.F."/>
            <person name="Li Z."/>
            <person name="Crits-Christoph A."/>
            <person name="Burstein D."/>
            <person name="Anantharaman K."/>
            <person name="Lane K.R."/>
            <person name="Thomas B.C."/>
            <person name="Pan C."/>
            <person name="Northen T.R."/>
            <person name="Banfield J.F."/>
        </authorList>
    </citation>
    <scope>NUCLEOTIDE SEQUENCE [LARGE SCALE GENOMIC DNA]</scope>
    <source>
        <strain evidence="3">WS_1</strain>
    </source>
</reference>
<dbReference type="GO" id="GO:0016787">
    <property type="term" value="F:hydrolase activity"/>
    <property type="evidence" value="ECO:0007669"/>
    <property type="project" value="UniProtKB-KW"/>
</dbReference>
<evidence type="ECO:0000313" key="3">
    <source>
        <dbReference type="EMBL" id="TMQ48997.1"/>
    </source>
</evidence>
<keyword evidence="3" id="KW-0378">Hydrolase</keyword>
<dbReference type="InterPro" id="IPR029058">
    <property type="entry name" value="AB_hydrolase_fold"/>
</dbReference>
<dbReference type="GO" id="GO:0016020">
    <property type="term" value="C:membrane"/>
    <property type="evidence" value="ECO:0007669"/>
    <property type="project" value="TreeGrafter"/>
</dbReference>
<dbReference type="Gene3D" id="3.40.50.1820">
    <property type="entry name" value="alpha/beta hydrolase"/>
    <property type="match status" value="1"/>
</dbReference>
<dbReference type="PANTHER" id="PTHR43798:SF33">
    <property type="entry name" value="HYDROLASE, PUTATIVE (AFU_ORTHOLOGUE AFUA_2G14860)-RELATED"/>
    <property type="match status" value="1"/>
</dbReference>
<dbReference type="Proteomes" id="UP000316292">
    <property type="component" value="Unassembled WGS sequence"/>
</dbReference>
<protein>
    <submittedName>
        <fullName evidence="3">Alpha/beta hydrolase</fullName>
    </submittedName>
</protein>
<gene>
    <name evidence="3" type="ORF">E6K71_06065</name>
</gene>
<organism evidence="3 4">
    <name type="scientific">Eiseniibacteriota bacterium</name>
    <dbReference type="NCBI Taxonomy" id="2212470"/>
    <lineage>
        <taxon>Bacteria</taxon>
        <taxon>Candidatus Eiseniibacteriota</taxon>
    </lineage>
</organism>
<dbReference type="AlphaFoldDB" id="A0A538SCB1"/>
<dbReference type="EMBL" id="VBOR01000062">
    <property type="protein sequence ID" value="TMQ48997.1"/>
    <property type="molecule type" value="Genomic_DNA"/>
</dbReference>